<evidence type="ECO:0000256" key="1">
    <source>
        <dbReference type="SAM" id="MobiDB-lite"/>
    </source>
</evidence>
<accession>A0A9W6T010</accession>
<reference evidence="2" key="1">
    <citation type="submission" date="2023-04" db="EMBL/GenBank/DDBJ databases">
        <title>Candida boidinii NBRC 10035.</title>
        <authorList>
            <person name="Ichikawa N."/>
            <person name="Sato H."/>
            <person name="Tonouchi N."/>
        </authorList>
    </citation>
    <scope>NUCLEOTIDE SEQUENCE</scope>
    <source>
        <strain evidence="2">NBRC 10035</strain>
    </source>
</reference>
<comment type="caution">
    <text evidence="2">The sequence shown here is derived from an EMBL/GenBank/DDBJ whole genome shotgun (WGS) entry which is preliminary data.</text>
</comment>
<dbReference type="Proteomes" id="UP001165120">
    <property type="component" value="Unassembled WGS sequence"/>
</dbReference>
<name>A0A9W6T010_CANBO</name>
<dbReference type="AlphaFoldDB" id="A0A9W6T010"/>
<evidence type="ECO:0000313" key="3">
    <source>
        <dbReference type="Proteomes" id="UP001165120"/>
    </source>
</evidence>
<proteinExistence type="predicted"/>
<evidence type="ECO:0000313" key="2">
    <source>
        <dbReference type="EMBL" id="GME72056.1"/>
    </source>
</evidence>
<feature type="region of interest" description="Disordered" evidence="1">
    <location>
        <begin position="1"/>
        <end position="38"/>
    </location>
</feature>
<sequence>MRSAASTATKAILKQTEANQQQANSKPEQTPEATPNKRVETEEHLRNVAHNQNNQLNQKLRNRYSWKLSLLKLQRFPQACRLRILARFLFSVDCVRLEKSLPTQDTFGHPQPEPAGPHFLEVQAETLGSIGSRKLLESRATWKLRAGETGMRSTGYSDTSAVPQRFILFYRSLFPDSMVQTKTLATAADPPLAELTTTTTAIVLC</sequence>
<gene>
    <name evidence="2" type="ORF">Cboi02_000345200</name>
</gene>
<protein>
    <submittedName>
        <fullName evidence="2">Unnamed protein product</fullName>
    </submittedName>
</protein>
<feature type="compositionally biased region" description="Polar residues" evidence="1">
    <location>
        <begin position="16"/>
        <end position="33"/>
    </location>
</feature>
<dbReference type="EMBL" id="BSXN01001194">
    <property type="protein sequence ID" value="GME72056.1"/>
    <property type="molecule type" value="Genomic_DNA"/>
</dbReference>
<organism evidence="2 3">
    <name type="scientific">Candida boidinii</name>
    <name type="common">Yeast</name>
    <dbReference type="NCBI Taxonomy" id="5477"/>
    <lineage>
        <taxon>Eukaryota</taxon>
        <taxon>Fungi</taxon>
        <taxon>Dikarya</taxon>
        <taxon>Ascomycota</taxon>
        <taxon>Saccharomycotina</taxon>
        <taxon>Pichiomycetes</taxon>
        <taxon>Pichiales</taxon>
        <taxon>Pichiaceae</taxon>
        <taxon>Ogataea</taxon>
        <taxon>Ogataea/Candida clade</taxon>
    </lineage>
</organism>
<keyword evidence="3" id="KW-1185">Reference proteome</keyword>